<evidence type="ECO:0000256" key="5">
    <source>
        <dbReference type="ARBA" id="ARBA00022692"/>
    </source>
</evidence>
<evidence type="ECO:0000256" key="4">
    <source>
        <dbReference type="ARBA" id="ARBA00022670"/>
    </source>
</evidence>
<evidence type="ECO:0000256" key="9">
    <source>
        <dbReference type="ARBA" id="ARBA00023049"/>
    </source>
</evidence>
<accession>A0A1Y0L130</accession>
<feature type="transmembrane region" description="Helical" evidence="11">
    <location>
        <begin position="105"/>
        <end position="129"/>
    </location>
</feature>
<feature type="transmembrane region" description="Helical" evidence="11">
    <location>
        <begin position="385"/>
        <end position="405"/>
    </location>
</feature>
<dbReference type="PANTHER" id="PTHR42837">
    <property type="entry name" value="REGULATOR OF SIGMA-E PROTEASE RSEP"/>
    <property type="match status" value="1"/>
</dbReference>
<reference evidence="13 14" key="1">
    <citation type="submission" date="2017-11" db="EMBL/GenBank/DDBJ databases">
        <title>Complete genome sequence of Spiroplasma clarkii CN-5 (DSM 19994).</title>
        <authorList>
            <person name="Tsai Y.-M."/>
            <person name="Chang A."/>
            <person name="Lo W.-S."/>
            <person name="Kuo C.-H."/>
        </authorList>
    </citation>
    <scope>NUCLEOTIDE SEQUENCE [LARGE SCALE GENOMIC DNA]</scope>
    <source>
        <strain evidence="13 14">CN-5</strain>
    </source>
</reference>
<comment type="cofactor">
    <cofactor evidence="1">
        <name>Zn(2+)</name>
        <dbReference type="ChEBI" id="CHEBI:29105"/>
    </cofactor>
</comment>
<keyword evidence="5 11" id="KW-0812">Transmembrane</keyword>
<dbReference type="GO" id="GO:0016020">
    <property type="term" value="C:membrane"/>
    <property type="evidence" value="ECO:0007669"/>
    <property type="project" value="UniProtKB-SubCell"/>
</dbReference>
<feature type="transmembrane region" description="Helical" evidence="11">
    <location>
        <begin position="339"/>
        <end position="364"/>
    </location>
</feature>
<keyword evidence="14" id="KW-1185">Reference proteome</keyword>
<evidence type="ECO:0000256" key="2">
    <source>
        <dbReference type="ARBA" id="ARBA00004141"/>
    </source>
</evidence>
<dbReference type="RefSeq" id="WP_100254421.1">
    <property type="nucleotide sequence ID" value="NZ_CP015819.1"/>
</dbReference>
<evidence type="ECO:0000256" key="8">
    <source>
        <dbReference type="ARBA" id="ARBA00022989"/>
    </source>
</evidence>
<dbReference type="EMBL" id="CP024870">
    <property type="protein sequence ID" value="ATX70865.1"/>
    <property type="molecule type" value="Genomic_DNA"/>
</dbReference>
<dbReference type="GO" id="GO:0006508">
    <property type="term" value="P:proteolysis"/>
    <property type="evidence" value="ECO:0007669"/>
    <property type="project" value="UniProtKB-KW"/>
</dbReference>
<evidence type="ECO:0000313" key="14">
    <source>
        <dbReference type="Proteomes" id="UP000231179"/>
    </source>
</evidence>
<evidence type="ECO:0000256" key="11">
    <source>
        <dbReference type="SAM" id="Phobius"/>
    </source>
</evidence>
<feature type="transmembrane region" description="Helical" evidence="11">
    <location>
        <begin position="6"/>
        <end position="24"/>
    </location>
</feature>
<dbReference type="OrthoDB" id="9782003at2"/>
<keyword evidence="4 13" id="KW-0645">Protease</keyword>
<dbReference type="InterPro" id="IPR004387">
    <property type="entry name" value="Pept_M50_Zn"/>
</dbReference>
<evidence type="ECO:0000256" key="6">
    <source>
        <dbReference type="ARBA" id="ARBA00022801"/>
    </source>
</evidence>
<dbReference type="Proteomes" id="UP000231179">
    <property type="component" value="Chromosome"/>
</dbReference>
<gene>
    <name evidence="13" type="primary">rseP</name>
    <name evidence="13" type="ORF">SCLAR_v1c05460</name>
</gene>
<dbReference type="CDD" id="cd06163">
    <property type="entry name" value="S2P-M50_PDZ_RseP-like"/>
    <property type="match status" value="1"/>
</dbReference>
<comment type="subcellular location">
    <subcellularLocation>
        <location evidence="2">Membrane</location>
        <topology evidence="2">Multi-pass membrane protein</topology>
    </subcellularLocation>
</comment>
<keyword evidence="10 11" id="KW-0472">Membrane</keyword>
<keyword evidence="7" id="KW-0862">Zinc</keyword>
<keyword evidence="8 11" id="KW-1133">Transmembrane helix</keyword>
<name>A0A1Y0L130_9MOLU</name>
<dbReference type="InterPro" id="IPR008915">
    <property type="entry name" value="Peptidase_M50"/>
</dbReference>
<protein>
    <submittedName>
        <fullName evidence="13">Inner membrane zinc metalloprotease</fullName>
    </submittedName>
</protein>
<sequence>MTATFTLLLGFFVGIIIILTLITIHEFGHFIVAKLAGAFVYEFSIGFGPKLFTFKGKETWLTFRLLPLGGYCSIASDKVDPPAARADLEIPDERKLDYIKRWKKLLFIIFGPLMNLFVALTIFTLTFAITQSKPNDQNWIGANYSQDKIAWKLLDESTAKPDANQVYVIWGWQLSNGSEIVFDNISERDDWNELSQKYKINEVGATRSANFLRTATSFNASIADLRQQFAETDVKLNLAFAYKIVNKFSGTTQESDVTWTRHSSVDEYSLGDLVGLAAPTRYFKDSTVAYAYGWSETFNQSISIIKSFGMIFTGRFSSLAGPVGIAGQTAAMFGSAQQFFLYVGMLSANLFILNMVFIPPLDGYKTLEIILEMILRKELPEKYKITVYVIGAIMFLLLFATITVVDFMR</sequence>
<evidence type="ECO:0000256" key="10">
    <source>
        <dbReference type="ARBA" id="ARBA00023136"/>
    </source>
</evidence>
<organism evidence="13 14">
    <name type="scientific">Spiroplasma clarkii</name>
    <dbReference type="NCBI Taxonomy" id="2139"/>
    <lineage>
        <taxon>Bacteria</taxon>
        <taxon>Bacillati</taxon>
        <taxon>Mycoplasmatota</taxon>
        <taxon>Mollicutes</taxon>
        <taxon>Entomoplasmatales</taxon>
        <taxon>Spiroplasmataceae</taxon>
        <taxon>Spiroplasma</taxon>
    </lineage>
</organism>
<evidence type="ECO:0000313" key="13">
    <source>
        <dbReference type="EMBL" id="ATX70865.1"/>
    </source>
</evidence>
<keyword evidence="6" id="KW-0378">Hydrolase</keyword>
<evidence type="ECO:0000256" key="1">
    <source>
        <dbReference type="ARBA" id="ARBA00001947"/>
    </source>
</evidence>
<dbReference type="PANTHER" id="PTHR42837:SF2">
    <property type="entry name" value="MEMBRANE METALLOPROTEASE ARASP2, CHLOROPLASTIC-RELATED"/>
    <property type="match status" value="1"/>
</dbReference>
<evidence type="ECO:0000256" key="3">
    <source>
        <dbReference type="ARBA" id="ARBA00007931"/>
    </source>
</evidence>
<comment type="similarity">
    <text evidence="3">Belongs to the peptidase M50B family.</text>
</comment>
<proteinExistence type="inferred from homology"/>
<feature type="domain" description="Peptidase M50" evidence="12">
    <location>
        <begin position="14"/>
        <end position="398"/>
    </location>
</feature>
<evidence type="ECO:0000259" key="12">
    <source>
        <dbReference type="Pfam" id="PF02163"/>
    </source>
</evidence>
<dbReference type="AlphaFoldDB" id="A0A1Y0L130"/>
<dbReference type="KEGG" id="scla:SCLARK_00821"/>
<evidence type="ECO:0000256" key="7">
    <source>
        <dbReference type="ARBA" id="ARBA00022833"/>
    </source>
</evidence>
<keyword evidence="9 13" id="KW-0482">Metalloprotease</keyword>
<dbReference type="Pfam" id="PF02163">
    <property type="entry name" value="Peptidase_M50"/>
    <property type="match status" value="1"/>
</dbReference>
<dbReference type="GO" id="GO:0004222">
    <property type="term" value="F:metalloendopeptidase activity"/>
    <property type="evidence" value="ECO:0007669"/>
    <property type="project" value="InterPro"/>
</dbReference>